<proteinExistence type="predicted"/>
<comment type="caution">
    <text evidence="2">The sequence shown here is derived from an EMBL/GenBank/DDBJ whole genome shotgun (WGS) entry which is preliminary data.</text>
</comment>
<feature type="transmembrane region" description="Helical" evidence="1">
    <location>
        <begin position="59"/>
        <end position="77"/>
    </location>
</feature>
<name>A0A4R3VT76_9GAMM</name>
<dbReference type="Proteomes" id="UP000295433">
    <property type="component" value="Unassembled WGS sequence"/>
</dbReference>
<keyword evidence="3" id="KW-1185">Reference proteome</keyword>
<organism evidence="2 3">
    <name type="scientific">Samsonia erythrinae</name>
    <dbReference type="NCBI Taxonomy" id="160434"/>
    <lineage>
        <taxon>Bacteria</taxon>
        <taxon>Pseudomonadati</taxon>
        <taxon>Pseudomonadota</taxon>
        <taxon>Gammaproteobacteria</taxon>
        <taxon>Enterobacterales</taxon>
        <taxon>Pectobacteriaceae</taxon>
        <taxon>Samsonia</taxon>
    </lineage>
</organism>
<keyword evidence="1" id="KW-0812">Transmembrane</keyword>
<dbReference type="AlphaFoldDB" id="A0A4R3VT76"/>
<sequence>MAYRFSSRPCIWQPAELSRFFVLASELVALHSRCILLLFVVIAQSFISTVNERFYRDNECCVICIACFFFIYRYLLFCL</sequence>
<evidence type="ECO:0000256" key="1">
    <source>
        <dbReference type="SAM" id="Phobius"/>
    </source>
</evidence>
<gene>
    <name evidence="2" type="ORF">EDC54_101143</name>
</gene>
<keyword evidence="1" id="KW-0472">Membrane</keyword>
<evidence type="ECO:0000313" key="2">
    <source>
        <dbReference type="EMBL" id="TCV08640.1"/>
    </source>
</evidence>
<reference evidence="2 3" key="1">
    <citation type="submission" date="2019-03" db="EMBL/GenBank/DDBJ databases">
        <title>Genomic Encyclopedia of Type Strains, Phase IV (KMG-IV): sequencing the most valuable type-strain genomes for metagenomic binning, comparative biology and taxonomic classification.</title>
        <authorList>
            <person name="Goeker M."/>
        </authorList>
    </citation>
    <scope>NUCLEOTIDE SEQUENCE [LARGE SCALE GENOMIC DNA]</scope>
    <source>
        <strain evidence="2 3">DSM 16730</strain>
    </source>
</reference>
<evidence type="ECO:0000313" key="3">
    <source>
        <dbReference type="Proteomes" id="UP000295433"/>
    </source>
</evidence>
<dbReference type="EMBL" id="SMBY01000001">
    <property type="protein sequence ID" value="TCV08640.1"/>
    <property type="molecule type" value="Genomic_DNA"/>
</dbReference>
<protein>
    <submittedName>
        <fullName evidence="2">Uncharacterized protein</fullName>
    </submittedName>
</protein>
<keyword evidence="1" id="KW-1133">Transmembrane helix</keyword>
<feature type="transmembrane region" description="Helical" evidence="1">
    <location>
        <begin position="20"/>
        <end position="47"/>
    </location>
</feature>
<accession>A0A4R3VT76</accession>